<dbReference type="Proteomes" id="UP000318017">
    <property type="component" value="Chromosome"/>
</dbReference>
<organism evidence="1 2">
    <name type="scientific">Aureliella helgolandensis</name>
    <dbReference type="NCBI Taxonomy" id="2527968"/>
    <lineage>
        <taxon>Bacteria</taxon>
        <taxon>Pseudomonadati</taxon>
        <taxon>Planctomycetota</taxon>
        <taxon>Planctomycetia</taxon>
        <taxon>Pirellulales</taxon>
        <taxon>Pirellulaceae</taxon>
        <taxon>Aureliella</taxon>
    </lineage>
</organism>
<evidence type="ECO:0000313" key="1">
    <source>
        <dbReference type="EMBL" id="QDV27013.1"/>
    </source>
</evidence>
<proteinExistence type="predicted"/>
<dbReference type="AlphaFoldDB" id="A0A518GEJ0"/>
<accession>A0A518GEJ0</accession>
<protein>
    <submittedName>
        <fullName evidence="1">Uncharacterized protein</fullName>
    </submittedName>
</protein>
<dbReference type="KEGG" id="ahel:Q31a_53940"/>
<evidence type="ECO:0000313" key="2">
    <source>
        <dbReference type="Proteomes" id="UP000318017"/>
    </source>
</evidence>
<gene>
    <name evidence="1" type="ORF">Q31a_53940</name>
</gene>
<name>A0A518GEJ0_9BACT</name>
<dbReference type="RefSeq" id="WP_145083749.1">
    <property type="nucleotide sequence ID" value="NZ_CP036298.1"/>
</dbReference>
<dbReference type="OrthoDB" id="290564at2"/>
<sequence length="76" mass="8386">MASGTFFVRDCPTCGRKLEVRVELLGRDVECIHCGAGFNTRESSQTACDDLRIEQIIARAQQYVASTQSLNSTTTE</sequence>
<reference evidence="1 2" key="1">
    <citation type="submission" date="2019-02" db="EMBL/GenBank/DDBJ databases">
        <title>Deep-cultivation of Planctomycetes and their phenomic and genomic characterization uncovers novel biology.</title>
        <authorList>
            <person name="Wiegand S."/>
            <person name="Jogler M."/>
            <person name="Boedeker C."/>
            <person name="Pinto D."/>
            <person name="Vollmers J."/>
            <person name="Rivas-Marin E."/>
            <person name="Kohn T."/>
            <person name="Peeters S.H."/>
            <person name="Heuer A."/>
            <person name="Rast P."/>
            <person name="Oberbeckmann S."/>
            <person name="Bunk B."/>
            <person name="Jeske O."/>
            <person name="Meyerdierks A."/>
            <person name="Storesund J.E."/>
            <person name="Kallscheuer N."/>
            <person name="Luecker S."/>
            <person name="Lage O.M."/>
            <person name="Pohl T."/>
            <person name="Merkel B.J."/>
            <person name="Hornburger P."/>
            <person name="Mueller R.-W."/>
            <person name="Bruemmer F."/>
            <person name="Labrenz M."/>
            <person name="Spormann A.M."/>
            <person name="Op den Camp H."/>
            <person name="Overmann J."/>
            <person name="Amann R."/>
            <person name="Jetten M.S.M."/>
            <person name="Mascher T."/>
            <person name="Medema M.H."/>
            <person name="Devos D.P."/>
            <person name="Kaster A.-K."/>
            <person name="Ovreas L."/>
            <person name="Rohde M."/>
            <person name="Galperin M.Y."/>
            <person name="Jogler C."/>
        </authorList>
    </citation>
    <scope>NUCLEOTIDE SEQUENCE [LARGE SCALE GENOMIC DNA]</scope>
    <source>
        <strain evidence="1 2">Q31a</strain>
    </source>
</reference>
<keyword evidence="2" id="KW-1185">Reference proteome</keyword>
<dbReference type="EMBL" id="CP036298">
    <property type="protein sequence ID" value="QDV27013.1"/>
    <property type="molecule type" value="Genomic_DNA"/>
</dbReference>